<comment type="caution">
    <text evidence="1">The sequence shown here is derived from an EMBL/GenBank/DDBJ whole genome shotgun (WGS) entry which is preliminary data.</text>
</comment>
<proteinExistence type="predicted"/>
<dbReference type="Proteomes" id="UP000828390">
    <property type="component" value="Unassembled WGS sequence"/>
</dbReference>
<dbReference type="EMBL" id="JAIWYP010000010">
    <property type="protein sequence ID" value="KAH3748149.1"/>
    <property type="molecule type" value="Genomic_DNA"/>
</dbReference>
<sequence>GSPNNVRIEGNGGNLHIVKESAANMVIIAGFQVNNTNMVVSAVVKSAINGPHHG</sequence>
<organism evidence="1 2">
    <name type="scientific">Dreissena polymorpha</name>
    <name type="common">Zebra mussel</name>
    <name type="synonym">Mytilus polymorpha</name>
    <dbReference type="NCBI Taxonomy" id="45954"/>
    <lineage>
        <taxon>Eukaryota</taxon>
        <taxon>Metazoa</taxon>
        <taxon>Spiralia</taxon>
        <taxon>Lophotrochozoa</taxon>
        <taxon>Mollusca</taxon>
        <taxon>Bivalvia</taxon>
        <taxon>Autobranchia</taxon>
        <taxon>Heteroconchia</taxon>
        <taxon>Euheterodonta</taxon>
        <taxon>Imparidentia</taxon>
        <taxon>Neoheterodontei</taxon>
        <taxon>Myida</taxon>
        <taxon>Dreissenoidea</taxon>
        <taxon>Dreissenidae</taxon>
        <taxon>Dreissena</taxon>
    </lineage>
</organism>
<dbReference type="AlphaFoldDB" id="A0A9D4I4T0"/>
<gene>
    <name evidence="1" type="ORF">DPMN_182586</name>
</gene>
<keyword evidence="2" id="KW-1185">Reference proteome</keyword>
<name>A0A9D4I4T0_DREPO</name>
<reference evidence="1" key="1">
    <citation type="journal article" date="2019" name="bioRxiv">
        <title>The Genome of the Zebra Mussel, Dreissena polymorpha: A Resource for Invasive Species Research.</title>
        <authorList>
            <person name="McCartney M.A."/>
            <person name="Auch B."/>
            <person name="Kono T."/>
            <person name="Mallez S."/>
            <person name="Zhang Y."/>
            <person name="Obille A."/>
            <person name="Becker A."/>
            <person name="Abrahante J.E."/>
            <person name="Garbe J."/>
            <person name="Badalamenti J.P."/>
            <person name="Herman A."/>
            <person name="Mangelson H."/>
            <person name="Liachko I."/>
            <person name="Sullivan S."/>
            <person name="Sone E.D."/>
            <person name="Koren S."/>
            <person name="Silverstein K.A.T."/>
            <person name="Beckman K.B."/>
            <person name="Gohl D.M."/>
        </authorList>
    </citation>
    <scope>NUCLEOTIDE SEQUENCE</scope>
    <source>
        <strain evidence="1">Duluth1</strain>
        <tissue evidence="1">Whole animal</tissue>
    </source>
</reference>
<reference evidence="1" key="2">
    <citation type="submission" date="2020-11" db="EMBL/GenBank/DDBJ databases">
        <authorList>
            <person name="McCartney M.A."/>
            <person name="Auch B."/>
            <person name="Kono T."/>
            <person name="Mallez S."/>
            <person name="Becker A."/>
            <person name="Gohl D.M."/>
            <person name="Silverstein K.A.T."/>
            <person name="Koren S."/>
            <person name="Bechman K.B."/>
            <person name="Herman A."/>
            <person name="Abrahante J.E."/>
            <person name="Garbe J."/>
        </authorList>
    </citation>
    <scope>NUCLEOTIDE SEQUENCE</scope>
    <source>
        <strain evidence="1">Duluth1</strain>
        <tissue evidence="1">Whole animal</tissue>
    </source>
</reference>
<evidence type="ECO:0000313" key="2">
    <source>
        <dbReference type="Proteomes" id="UP000828390"/>
    </source>
</evidence>
<evidence type="ECO:0000313" key="1">
    <source>
        <dbReference type="EMBL" id="KAH3748149.1"/>
    </source>
</evidence>
<protein>
    <submittedName>
        <fullName evidence="1">Uncharacterized protein</fullName>
    </submittedName>
</protein>
<feature type="non-terminal residue" evidence="1">
    <location>
        <position position="54"/>
    </location>
</feature>
<accession>A0A9D4I4T0</accession>